<dbReference type="RefSeq" id="WP_386430199.1">
    <property type="nucleotide sequence ID" value="NZ_JBHSBB010000010.1"/>
</dbReference>
<dbReference type="PANTHER" id="PTHR30466:SF1">
    <property type="entry name" value="FMN REDUCTASE (NADH) RUTF"/>
    <property type="match status" value="1"/>
</dbReference>
<protein>
    <submittedName>
        <fullName evidence="3">Flavin reductase family protein</fullName>
        <ecNumber evidence="3">1.-.-.-</ecNumber>
    </submittedName>
</protein>
<comment type="caution">
    <text evidence="3">The sequence shown here is derived from an EMBL/GenBank/DDBJ whole genome shotgun (WGS) entry which is preliminary data.</text>
</comment>
<keyword evidence="4" id="KW-1185">Reference proteome</keyword>
<name>A0ABV8HQK8_9ACTN</name>
<evidence type="ECO:0000313" key="3">
    <source>
        <dbReference type="EMBL" id="MFC4032416.1"/>
    </source>
</evidence>
<dbReference type="Gene3D" id="2.30.110.10">
    <property type="entry name" value="Electron Transport, Fmn-binding Protein, Chain A"/>
    <property type="match status" value="1"/>
</dbReference>
<dbReference type="InterPro" id="IPR050268">
    <property type="entry name" value="NADH-dep_flavin_reductase"/>
</dbReference>
<evidence type="ECO:0000256" key="1">
    <source>
        <dbReference type="ARBA" id="ARBA00023002"/>
    </source>
</evidence>
<dbReference type="EC" id="1.-.-.-" evidence="3"/>
<gene>
    <name evidence="3" type="ORF">ACFO3J_13095</name>
</gene>
<evidence type="ECO:0000259" key="2">
    <source>
        <dbReference type="SMART" id="SM00903"/>
    </source>
</evidence>
<feature type="domain" description="Flavin reductase like" evidence="2">
    <location>
        <begin position="23"/>
        <end position="170"/>
    </location>
</feature>
<dbReference type="PANTHER" id="PTHR30466">
    <property type="entry name" value="FLAVIN REDUCTASE"/>
    <property type="match status" value="1"/>
</dbReference>
<organism evidence="3 4">
    <name type="scientific">Streptomyces polygonati</name>
    <dbReference type="NCBI Taxonomy" id="1617087"/>
    <lineage>
        <taxon>Bacteria</taxon>
        <taxon>Bacillati</taxon>
        <taxon>Actinomycetota</taxon>
        <taxon>Actinomycetes</taxon>
        <taxon>Kitasatosporales</taxon>
        <taxon>Streptomycetaceae</taxon>
        <taxon>Streptomyces</taxon>
    </lineage>
</organism>
<keyword evidence="1 3" id="KW-0560">Oxidoreductase</keyword>
<dbReference type="Pfam" id="PF01613">
    <property type="entry name" value="Flavin_Reduct"/>
    <property type="match status" value="1"/>
</dbReference>
<dbReference type="GO" id="GO:0016491">
    <property type="term" value="F:oxidoreductase activity"/>
    <property type="evidence" value="ECO:0007669"/>
    <property type="project" value="UniProtKB-KW"/>
</dbReference>
<dbReference type="EMBL" id="JBHSBB010000010">
    <property type="protein sequence ID" value="MFC4032416.1"/>
    <property type="molecule type" value="Genomic_DNA"/>
</dbReference>
<dbReference type="InterPro" id="IPR012349">
    <property type="entry name" value="Split_barrel_FMN-bd"/>
</dbReference>
<dbReference type="InterPro" id="IPR002563">
    <property type="entry name" value="Flavin_Rdtase-like_dom"/>
</dbReference>
<proteinExistence type="predicted"/>
<reference evidence="4" key="1">
    <citation type="journal article" date="2019" name="Int. J. Syst. Evol. Microbiol.">
        <title>The Global Catalogue of Microorganisms (GCM) 10K type strain sequencing project: providing services to taxonomists for standard genome sequencing and annotation.</title>
        <authorList>
            <consortium name="The Broad Institute Genomics Platform"/>
            <consortium name="The Broad Institute Genome Sequencing Center for Infectious Disease"/>
            <person name="Wu L."/>
            <person name="Ma J."/>
        </authorList>
    </citation>
    <scope>NUCLEOTIDE SEQUENCE [LARGE SCALE GENOMIC DNA]</scope>
    <source>
        <strain evidence="4">CGMCC 4.7237</strain>
    </source>
</reference>
<accession>A0ABV8HQK8</accession>
<evidence type="ECO:0000313" key="4">
    <source>
        <dbReference type="Proteomes" id="UP001595765"/>
    </source>
</evidence>
<dbReference type="SUPFAM" id="SSF50475">
    <property type="entry name" value="FMN-binding split barrel"/>
    <property type="match status" value="1"/>
</dbReference>
<dbReference type="SMART" id="SM00903">
    <property type="entry name" value="Flavin_Reduct"/>
    <property type="match status" value="1"/>
</dbReference>
<sequence>MSGARPDTASAPRHDRNELRSVFGAFATGITVVTASGDAPLGMTANSFTSVSLEPPLNLVCVDRTAAIHDVILRDKVFAVSVLSSGQERLATYFASHSRPRGDEEFALVDSVPGPRTGVPVLSGALAWMECRLAAVYDGGDHSIFLGSVLDLGRGTGEDALLFHGGRFHRLLPGAA</sequence>
<dbReference type="Proteomes" id="UP001595765">
    <property type="component" value="Unassembled WGS sequence"/>
</dbReference>